<protein>
    <submittedName>
        <fullName evidence="1">Uncharacterized protein</fullName>
    </submittedName>
</protein>
<reference evidence="1" key="1">
    <citation type="submission" date="2014-11" db="EMBL/GenBank/DDBJ databases">
        <authorList>
            <person name="Amaro Gonzalez C."/>
        </authorList>
    </citation>
    <scope>NUCLEOTIDE SEQUENCE</scope>
</reference>
<reference evidence="1" key="2">
    <citation type="journal article" date="2015" name="Fish Shellfish Immunol.">
        <title>Early steps in the European eel (Anguilla anguilla)-Vibrio vulnificus interaction in the gills: Role of the RtxA13 toxin.</title>
        <authorList>
            <person name="Callol A."/>
            <person name="Pajuelo D."/>
            <person name="Ebbesson L."/>
            <person name="Teles M."/>
            <person name="MacKenzie S."/>
            <person name="Amaro C."/>
        </authorList>
    </citation>
    <scope>NUCLEOTIDE SEQUENCE</scope>
</reference>
<organism evidence="1">
    <name type="scientific">Anguilla anguilla</name>
    <name type="common">European freshwater eel</name>
    <name type="synonym">Muraena anguilla</name>
    <dbReference type="NCBI Taxonomy" id="7936"/>
    <lineage>
        <taxon>Eukaryota</taxon>
        <taxon>Metazoa</taxon>
        <taxon>Chordata</taxon>
        <taxon>Craniata</taxon>
        <taxon>Vertebrata</taxon>
        <taxon>Euteleostomi</taxon>
        <taxon>Actinopterygii</taxon>
        <taxon>Neopterygii</taxon>
        <taxon>Teleostei</taxon>
        <taxon>Anguilliformes</taxon>
        <taxon>Anguillidae</taxon>
        <taxon>Anguilla</taxon>
    </lineage>
</organism>
<dbReference type="EMBL" id="GBXM01018803">
    <property type="protein sequence ID" value="JAH89774.1"/>
    <property type="molecule type" value="Transcribed_RNA"/>
</dbReference>
<name>A0A0E9WHC0_ANGAN</name>
<evidence type="ECO:0000313" key="1">
    <source>
        <dbReference type="EMBL" id="JAH89774.1"/>
    </source>
</evidence>
<dbReference type="AlphaFoldDB" id="A0A0E9WHC0"/>
<sequence>MLLYFTEFKCPKVLKSIGGEKKNSAGQTQNKIGHPTEIRIRDDRIRIKEYLMHQISLNTILPITMHQ</sequence>
<proteinExistence type="predicted"/>
<accession>A0A0E9WHC0</accession>